<dbReference type="AlphaFoldDB" id="A0A4Y8TZH9"/>
<dbReference type="Proteomes" id="UP000297638">
    <property type="component" value="Unassembled WGS sequence"/>
</dbReference>
<feature type="region of interest" description="Disordered" evidence="1">
    <location>
        <begin position="340"/>
        <end position="359"/>
    </location>
</feature>
<accession>A0A4Y8TZH9</accession>
<gene>
    <name evidence="2" type="ORF">EXY26_11280</name>
</gene>
<evidence type="ECO:0000313" key="2">
    <source>
        <dbReference type="EMBL" id="TFH57520.1"/>
    </source>
</evidence>
<dbReference type="GO" id="GO:0015562">
    <property type="term" value="F:efflux transmembrane transporter activity"/>
    <property type="evidence" value="ECO:0007669"/>
    <property type="project" value="TreeGrafter"/>
</dbReference>
<feature type="compositionally biased region" description="Polar residues" evidence="1">
    <location>
        <begin position="220"/>
        <end position="235"/>
    </location>
</feature>
<protein>
    <submittedName>
        <fullName evidence="2">Efflux RND transporter periplasmic adaptor subunit</fullName>
    </submittedName>
</protein>
<reference evidence="2 3" key="1">
    <citation type="submission" date="2019-03" db="EMBL/GenBank/DDBJ databases">
        <title>Glutamicibacter sp. LJH19 genome.</title>
        <authorList>
            <person name="Sinai Borker S."/>
            <person name="Kumar R."/>
        </authorList>
    </citation>
    <scope>NUCLEOTIDE SEQUENCE [LARGE SCALE GENOMIC DNA]</scope>
    <source>
        <strain evidence="2 3">LJH19</strain>
    </source>
</reference>
<dbReference type="Gene3D" id="2.40.420.20">
    <property type="match status" value="1"/>
</dbReference>
<feature type="compositionally biased region" description="Acidic residues" evidence="1">
    <location>
        <begin position="116"/>
        <end position="128"/>
    </location>
</feature>
<organism evidence="2 3">
    <name type="scientific">Glutamicibacter arilaitensis</name>
    <dbReference type="NCBI Taxonomy" id="256701"/>
    <lineage>
        <taxon>Bacteria</taxon>
        <taxon>Bacillati</taxon>
        <taxon>Actinomycetota</taxon>
        <taxon>Actinomycetes</taxon>
        <taxon>Micrococcales</taxon>
        <taxon>Micrococcaceae</taxon>
        <taxon>Glutamicibacter</taxon>
    </lineage>
</organism>
<dbReference type="PANTHER" id="PTHR30469">
    <property type="entry name" value="MULTIDRUG RESISTANCE PROTEIN MDTA"/>
    <property type="match status" value="1"/>
</dbReference>
<dbReference type="RefSeq" id="WP_134780431.1">
    <property type="nucleotide sequence ID" value="NZ_SPDS01000001.1"/>
</dbReference>
<evidence type="ECO:0000313" key="3">
    <source>
        <dbReference type="Proteomes" id="UP000297638"/>
    </source>
</evidence>
<dbReference type="GO" id="GO:1990281">
    <property type="term" value="C:efflux pump complex"/>
    <property type="evidence" value="ECO:0007669"/>
    <property type="project" value="TreeGrafter"/>
</dbReference>
<dbReference type="SUPFAM" id="SSF111369">
    <property type="entry name" value="HlyD-like secretion proteins"/>
    <property type="match status" value="1"/>
</dbReference>
<feature type="region of interest" description="Disordered" evidence="1">
    <location>
        <begin position="220"/>
        <end position="253"/>
    </location>
</feature>
<evidence type="ECO:0000256" key="1">
    <source>
        <dbReference type="SAM" id="MobiDB-lite"/>
    </source>
</evidence>
<dbReference type="Gene3D" id="2.40.50.100">
    <property type="match status" value="1"/>
</dbReference>
<comment type="caution">
    <text evidence="2">The sequence shown here is derived from an EMBL/GenBank/DDBJ whole genome shotgun (WGS) entry which is preliminary data.</text>
</comment>
<sequence length="359" mass="38307">MTQRRAFRRIFLPTAWLIIGALIAVSLVKLAFAGGSAASDDDLYPTGEIPAETVFAEKATVENKLSIGGSIKLTESKELNAPVDGVVNWAFVEPGDNVSLGDRIFQIRVESQQDSVETDSAEEEEPQDEQQPRAAAPVVKYHDVYAPATGKVGAFQIEVGDDTTKGTALGSIQPQEFLAVGSVDPLDRYRLLDENLEATITIDGGPEPFTCKNLNFGDSASKKASGSTEDQNMGSFSGPMVADESADSDSSSEISCVVPTETVVFDGLNMTMEIDAGSAEDVLTVPVSAVRGLVGQGAVWKLDENGKEIRTEVELGVTDGKVIEVISGLKDETEVLRFVPGSTPSPEDTMGMEYATDEW</sequence>
<name>A0A4Y8TZH9_9MICC</name>
<proteinExistence type="predicted"/>
<feature type="region of interest" description="Disordered" evidence="1">
    <location>
        <begin position="111"/>
        <end position="135"/>
    </location>
</feature>
<dbReference type="EMBL" id="SPDS01000001">
    <property type="protein sequence ID" value="TFH57520.1"/>
    <property type="molecule type" value="Genomic_DNA"/>
</dbReference>